<dbReference type="InterPro" id="IPR012334">
    <property type="entry name" value="Pectin_lyas_fold"/>
</dbReference>
<dbReference type="InterPro" id="IPR006501">
    <property type="entry name" value="Pectinesterase_inhib_dom"/>
</dbReference>
<dbReference type="Proteomes" id="UP001497512">
    <property type="component" value="Chromosome 14"/>
</dbReference>
<evidence type="ECO:0000256" key="7">
    <source>
        <dbReference type="RuleBase" id="RU000589"/>
    </source>
</evidence>
<proteinExistence type="inferred from homology"/>
<evidence type="ECO:0000259" key="9">
    <source>
        <dbReference type="SMART" id="SM00856"/>
    </source>
</evidence>
<dbReference type="SUPFAM" id="SSF101148">
    <property type="entry name" value="Plant invertase/pectin methylesterase inhibitor"/>
    <property type="match status" value="1"/>
</dbReference>
<sequence length="610" mass="65489">MNADDAERPFAGEYTRSRSTGRRCCCLVLVFLLALVILVVAIAVPLSLRHKHNGNGSTLAAVADPVSAACGATLFPIVCNDTMANGGNFTTDSRGMSTFAVKLAGNGVNQTLYVVLGINNTANLNVTGAVDTCLETLSLAGSYLAAIHNDLQNETAVLEDLQAALYGAWELHTTCIDTFVEFAPEFSAGVVAQGQQADELLSNAGSLLNAFVTFGNDLAQWKPTLYGLPDGLNLTDIIGHLPASVDGAFKNITSGGGGGRRLLSNVDLVPETEEALDEPPRWLSPSEYRRMLGGAAMKINAVVARDNSGKYTSIQKAVSAAPKNSKTRWVIYVKAGVYYEQVQIPSGTTNLYLVGDGIGRTVITGNRNVGCNCGVTTFQSATLAVSGPGFMMRGITVRNTAGAKMFQAVALRVSADKAAFFQCSFEGYQDTLYAHSFRQFYKQCYVYGTVDFIFGNAAAVFQNCNIMARTGIVGQQNTYTAQGRTSPAMNTGVSFQNCYFDGIPYLHQHSNIFLTYLGRPWKAYSLCVHLRSNLGNVVNPAGWLYWNATSFGLKTSFFAEYLSSGPGAKGPRVWWSHQINAATASKFQANSFINGKGWVPSTGFPYTATL</sequence>
<dbReference type="EMBL" id="OZ019906">
    <property type="protein sequence ID" value="CAK9203199.1"/>
    <property type="molecule type" value="Genomic_DNA"/>
</dbReference>
<dbReference type="SMART" id="SM00856">
    <property type="entry name" value="PMEI"/>
    <property type="match status" value="1"/>
</dbReference>
<evidence type="ECO:0000256" key="4">
    <source>
        <dbReference type="ARBA" id="ARBA00022801"/>
    </source>
</evidence>
<dbReference type="Pfam" id="PF01095">
    <property type="entry name" value="Pectinesterase"/>
    <property type="match status" value="1"/>
</dbReference>
<gene>
    <name evidence="10" type="ORF">CSSPTR1EN2_LOCUS6767</name>
</gene>
<evidence type="ECO:0000256" key="3">
    <source>
        <dbReference type="ARBA" id="ARBA00007786"/>
    </source>
</evidence>
<name>A0ABP0TV34_9BRYO</name>
<keyword evidence="11" id="KW-1185">Reference proteome</keyword>
<evidence type="ECO:0000256" key="8">
    <source>
        <dbReference type="SAM" id="Phobius"/>
    </source>
</evidence>
<keyword evidence="8" id="KW-0472">Membrane</keyword>
<evidence type="ECO:0000256" key="1">
    <source>
        <dbReference type="ARBA" id="ARBA00005184"/>
    </source>
</evidence>
<keyword evidence="8" id="KW-0812">Transmembrane</keyword>
<accession>A0ABP0TV34</accession>
<dbReference type="InterPro" id="IPR000070">
    <property type="entry name" value="Pectinesterase_cat"/>
</dbReference>
<dbReference type="CDD" id="cd15798">
    <property type="entry name" value="PMEI-like_3"/>
    <property type="match status" value="1"/>
</dbReference>
<comment type="similarity">
    <text evidence="3">In the C-terminal section; belongs to the pectinesterase family.</text>
</comment>
<reference evidence="10" key="1">
    <citation type="submission" date="2024-02" db="EMBL/GenBank/DDBJ databases">
        <authorList>
            <consortium name="ELIXIR-Norway"/>
            <consortium name="Elixir Norway"/>
        </authorList>
    </citation>
    <scope>NUCLEOTIDE SEQUENCE</scope>
</reference>
<keyword evidence="8" id="KW-1133">Transmembrane helix</keyword>
<dbReference type="Pfam" id="PF04043">
    <property type="entry name" value="PMEI"/>
    <property type="match status" value="1"/>
</dbReference>
<keyword evidence="4 7" id="KW-0378">Hydrolase</keyword>
<evidence type="ECO:0000256" key="6">
    <source>
        <dbReference type="PROSITE-ProRule" id="PRU10040"/>
    </source>
</evidence>
<dbReference type="InterPro" id="IPR035513">
    <property type="entry name" value="Invertase/methylesterase_inhib"/>
</dbReference>
<comment type="catalytic activity">
    <reaction evidence="7">
        <text>[(1-&gt;4)-alpha-D-galacturonosyl methyl ester](n) + n H2O = [(1-&gt;4)-alpha-D-galacturonosyl](n) + n methanol + n H(+)</text>
        <dbReference type="Rhea" id="RHEA:22380"/>
        <dbReference type="Rhea" id="RHEA-COMP:14570"/>
        <dbReference type="Rhea" id="RHEA-COMP:14573"/>
        <dbReference type="ChEBI" id="CHEBI:15377"/>
        <dbReference type="ChEBI" id="CHEBI:15378"/>
        <dbReference type="ChEBI" id="CHEBI:17790"/>
        <dbReference type="ChEBI" id="CHEBI:140522"/>
        <dbReference type="ChEBI" id="CHEBI:140523"/>
        <dbReference type="EC" id="3.1.1.11"/>
    </reaction>
</comment>
<evidence type="ECO:0000256" key="5">
    <source>
        <dbReference type="ARBA" id="ARBA00023085"/>
    </source>
</evidence>
<dbReference type="EC" id="3.1.1.11" evidence="7"/>
<keyword evidence="5 7" id="KW-0063">Aspartyl esterase</keyword>
<feature type="domain" description="Pectinesterase inhibitor" evidence="9">
    <location>
        <begin position="61"/>
        <end position="207"/>
    </location>
</feature>
<dbReference type="Gene3D" id="2.160.20.10">
    <property type="entry name" value="Single-stranded right-handed beta-helix, Pectin lyase-like"/>
    <property type="match status" value="1"/>
</dbReference>
<evidence type="ECO:0000313" key="10">
    <source>
        <dbReference type="EMBL" id="CAK9203199.1"/>
    </source>
</evidence>
<protein>
    <recommendedName>
        <fullName evidence="7">Pectinesterase</fullName>
        <ecNumber evidence="7">3.1.1.11</ecNumber>
    </recommendedName>
</protein>
<comment type="pathway">
    <text evidence="1 7">Glycan metabolism; pectin degradation; 2-dehydro-3-deoxy-D-gluconate from pectin: step 1/5.</text>
</comment>
<evidence type="ECO:0000256" key="2">
    <source>
        <dbReference type="ARBA" id="ARBA00006027"/>
    </source>
</evidence>
<evidence type="ECO:0000313" key="11">
    <source>
        <dbReference type="Proteomes" id="UP001497512"/>
    </source>
</evidence>
<organism evidence="10 11">
    <name type="scientific">Sphagnum troendelagicum</name>
    <dbReference type="NCBI Taxonomy" id="128251"/>
    <lineage>
        <taxon>Eukaryota</taxon>
        <taxon>Viridiplantae</taxon>
        <taxon>Streptophyta</taxon>
        <taxon>Embryophyta</taxon>
        <taxon>Bryophyta</taxon>
        <taxon>Sphagnophytina</taxon>
        <taxon>Sphagnopsida</taxon>
        <taxon>Sphagnales</taxon>
        <taxon>Sphagnaceae</taxon>
        <taxon>Sphagnum</taxon>
    </lineage>
</organism>
<dbReference type="InterPro" id="IPR011050">
    <property type="entry name" value="Pectin_lyase_fold/virulence"/>
</dbReference>
<dbReference type="PANTHER" id="PTHR31707">
    <property type="entry name" value="PECTINESTERASE"/>
    <property type="match status" value="1"/>
</dbReference>
<feature type="active site" evidence="6">
    <location>
        <position position="451"/>
    </location>
</feature>
<comment type="similarity">
    <text evidence="2">In the N-terminal section; belongs to the PMEI family.</text>
</comment>
<dbReference type="InterPro" id="IPR033131">
    <property type="entry name" value="Pectinesterase_Asp_AS"/>
</dbReference>
<dbReference type="SUPFAM" id="SSF51126">
    <property type="entry name" value="Pectin lyase-like"/>
    <property type="match status" value="1"/>
</dbReference>
<feature type="transmembrane region" description="Helical" evidence="8">
    <location>
        <begin position="24"/>
        <end position="48"/>
    </location>
</feature>
<dbReference type="PROSITE" id="PS00503">
    <property type="entry name" value="PECTINESTERASE_2"/>
    <property type="match status" value="1"/>
</dbReference>
<dbReference type="Gene3D" id="1.20.140.40">
    <property type="entry name" value="Invertase/pectin methylesterase inhibitor family protein"/>
    <property type="match status" value="1"/>
</dbReference>